<dbReference type="OrthoDB" id="9774900at2"/>
<keyword evidence="3 6" id="KW-1133">Transmembrane helix</keyword>
<evidence type="ECO:0000256" key="4">
    <source>
        <dbReference type="ARBA" id="ARBA00023136"/>
    </source>
</evidence>
<dbReference type="PANTHER" id="PTHR30168">
    <property type="entry name" value="PUTATIVE MEMBRANE PROTEIN YPFJ"/>
    <property type="match status" value="1"/>
</dbReference>
<dbReference type="Proteomes" id="UP000192656">
    <property type="component" value="Unassembled WGS sequence"/>
</dbReference>
<evidence type="ECO:0000256" key="2">
    <source>
        <dbReference type="ARBA" id="ARBA00022692"/>
    </source>
</evidence>
<feature type="compositionally biased region" description="Gly residues" evidence="5">
    <location>
        <begin position="19"/>
        <end position="29"/>
    </location>
</feature>
<dbReference type="InterPro" id="IPR007343">
    <property type="entry name" value="Uncharacterised_pept_Zn_put"/>
</dbReference>
<evidence type="ECO:0008006" key="9">
    <source>
        <dbReference type="Google" id="ProtNLM"/>
    </source>
</evidence>
<comment type="subcellular location">
    <subcellularLocation>
        <location evidence="1">Membrane</location>
        <topology evidence="1">Single-pass membrane protein</topology>
    </subcellularLocation>
</comment>
<dbReference type="EMBL" id="FWXR01000011">
    <property type="protein sequence ID" value="SMC88611.1"/>
    <property type="molecule type" value="Genomic_DNA"/>
</dbReference>
<feature type="transmembrane region" description="Helical" evidence="6">
    <location>
        <begin position="38"/>
        <end position="57"/>
    </location>
</feature>
<dbReference type="PANTHER" id="PTHR30168:SF0">
    <property type="entry name" value="INNER MEMBRANE PROTEIN"/>
    <property type="match status" value="1"/>
</dbReference>
<dbReference type="STRING" id="937218.SAMN06297251_111123"/>
<sequence length="303" mass="32653">MRWRGRRQSSNIEDRRDGGGGFSSGGRRPGGLRIPVKAGGGGGIALIIIVLIGWFVFGINPMALLSGMDDGGSYQTSQVDTRQSGPGVAGTADQTDDFVATVLADTEDVWTRRFEAAGETYPAPTLVLFDDQVRSGCGLAGLATGPFYCPADQKLYIDLAFFRELETRFGAPGDFAQAYVIAHEVGHHIQNLTGVLPKLNEARRSLPEAEANALSVRVELQADCYAGLFAHDIGQANYLEAGDIDEALNAAFQIGDDTLQKRSQGVVVPDSFTHGTSDQRREWFQRGYQTGDFGACDTLQGRL</sequence>
<dbReference type="Pfam" id="PF04228">
    <property type="entry name" value="Zn_peptidase"/>
    <property type="match status" value="1"/>
</dbReference>
<accession>A0A1W2CTR6</accession>
<keyword evidence="8" id="KW-1185">Reference proteome</keyword>
<evidence type="ECO:0000256" key="6">
    <source>
        <dbReference type="SAM" id="Phobius"/>
    </source>
</evidence>
<dbReference type="GO" id="GO:0016020">
    <property type="term" value="C:membrane"/>
    <property type="evidence" value="ECO:0007669"/>
    <property type="project" value="UniProtKB-SubCell"/>
</dbReference>
<evidence type="ECO:0000256" key="5">
    <source>
        <dbReference type="SAM" id="MobiDB-lite"/>
    </source>
</evidence>
<evidence type="ECO:0000313" key="7">
    <source>
        <dbReference type="EMBL" id="SMC88611.1"/>
    </source>
</evidence>
<protein>
    <recommendedName>
        <fullName evidence="9">Neutral zinc metallopeptidase</fullName>
    </recommendedName>
</protein>
<evidence type="ECO:0000256" key="1">
    <source>
        <dbReference type="ARBA" id="ARBA00004167"/>
    </source>
</evidence>
<name>A0A1W2CTR6_9HYPH</name>
<feature type="region of interest" description="Disordered" evidence="5">
    <location>
        <begin position="1"/>
        <end position="33"/>
    </location>
</feature>
<dbReference type="AlphaFoldDB" id="A0A1W2CTR6"/>
<proteinExistence type="predicted"/>
<organism evidence="7 8">
    <name type="scientific">Fulvimarina manganoxydans</name>
    <dbReference type="NCBI Taxonomy" id="937218"/>
    <lineage>
        <taxon>Bacteria</taxon>
        <taxon>Pseudomonadati</taxon>
        <taxon>Pseudomonadota</taxon>
        <taxon>Alphaproteobacteria</taxon>
        <taxon>Hyphomicrobiales</taxon>
        <taxon>Aurantimonadaceae</taxon>
        <taxon>Fulvimarina</taxon>
    </lineage>
</organism>
<reference evidence="7 8" key="1">
    <citation type="submission" date="2017-04" db="EMBL/GenBank/DDBJ databases">
        <authorList>
            <person name="Afonso C.L."/>
            <person name="Miller P.J."/>
            <person name="Scott M.A."/>
            <person name="Spackman E."/>
            <person name="Goraichik I."/>
            <person name="Dimitrov K.M."/>
            <person name="Suarez D.L."/>
            <person name="Swayne D.E."/>
        </authorList>
    </citation>
    <scope>NUCLEOTIDE SEQUENCE [LARGE SCALE GENOMIC DNA]</scope>
    <source>
        <strain evidence="7 8">CGMCC 1.10972</strain>
    </source>
</reference>
<evidence type="ECO:0000256" key="3">
    <source>
        <dbReference type="ARBA" id="ARBA00022989"/>
    </source>
</evidence>
<gene>
    <name evidence="7" type="ORF">SAMN06297251_111123</name>
</gene>
<dbReference type="RefSeq" id="WP_084410584.1">
    <property type="nucleotide sequence ID" value="NZ_FWXR01000011.1"/>
</dbReference>
<keyword evidence="2 6" id="KW-0812">Transmembrane</keyword>
<keyword evidence="4 6" id="KW-0472">Membrane</keyword>
<evidence type="ECO:0000313" key="8">
    <source>
        <dbReference type="Proteomes" id="UP000192656"/>
    </source>
</evidence>